<feature type="transmembrane region" description="Helical" evidence="1">
    <location>
        <begin position="254"/>
        <end position="275"/>
    </location>
</feature>
<dbReference type="Proteomes" id="UP000521943">
    <property type="component" value="Unassembled WGS sequence"/>
</dbReference>
<feature type="transmembrane region" description="Helical" evidence="1">
    <location>
        <begin position="219"/>
        <end position="248"/>
    </location>
</feature>
<organism evidence="2 3">
    <name type="scientific">Ephemerocybe angulata</name>
    <dbReference type="NCBI Taxonomy" id="980116"/>
    <lineage>
        <taxon>Eukaryota</taxon>
        <taxon>Fungi</taxon>
        <taxon>Dikarya</taxon>
        <taxon>Basidiomycota</taxon>
        <taxon>Agaricomycotina</taxon>
        <taxon>Agaricomycetes</taxon>
        <taxon>Agaricomycetidae</taxon>
        <taxon>Agaricales</taxon>
        <taxon>Agaricineae</taxon>
        <taxon>Psathyrellaceae</taxon>
        <taxon>Ephemerocybe</taxon>
    </lineage>
</organism>
<feature type="transmembrane region" description="Helical" evidence="1">
    <location>
        <begin position="56"/>
        <end position="75"/>
    </location>
</feature>
<comment type="caution">
    <text evidence="2">The sequence shown here is derived from an EMBL/GenBank/DDBJ whole genome shotgun (WGS) entry which is preliminary data.</text>
</comment>
<feature type="transmembrane region" description="Helical" evidence="1">
    <location>
        <begin position="141"/>
        <end position="164"/>
    </location>
</feature>
<evidence type="ECO:0000256" key="1">
    <source>
        <dbReference type="SAM" id="Phobius"/>
    </source>
</evidence>
<evidence type="ECO:0000313" key="2">
    <source>
        <dbReference type="EMBL" id="KAF6742374.1"/>
    </source>
</evidence>
<feature type="transmembrane region" description="Helical" evidence="1">
    <location>
        <begin position="109"/>
        <end position="129"/>
    </location>
</feature>
<sequence length="342" mass="37578">MTNLTDEWERDRADQDTYILAFWLGGFAFGLYCVLFLFSLRIMVQKRRVSCSWSAKVSYIATLFIFILTTVYMGLNVSRFRYAFSPEWTPDLNGKLPIYHLRDYTSTRGIAEIVIMAVLIWSGNALAILRCFIIWDRRWCIALPLITLLTFSMVSGSIVIAAFSDPATAPPHLVKLLTGIVLPVNIGVICLTTGLITFKIGLQHRDSREAGLRTHGGRGVGLLAVICIIGESAMIFTALQVAICIAFYTNNAGLKYIFNEMLVSSIGGTFALMMIRVDAAKSEGPLEFTLPHICSSPGTLPGGADSVSLSVAAGGWNRGRAATEELRSIQQAATRSATHRYC</sequence>
<protein>
    <submittedName>
        <fullName evidence="2">Uncharacterized protein</fullName>
    </submittedName>
</protein>
<dbReference type="AlphaFoldDB" id="A0A8H6H8G2"/>
<gene>
    <name evidence="2" type="ORF">DFP72DRAFT_1106115</name>
</gene>
<keyword evidence="3" id="KW-1185">Reference proteome</keyword>
<keyword evidence="1" id="KW-0472">Membrane</keyword>
<name>A0A8H6H8G2_9AGAR</name>
<proteinExistence type="predicted"/>
<accession>A0A8H6H8G2</accession>
<feature type="transmembrane region" description="Helical" evidence="1">
    <location>
        <begin position="176"/>
        <end position="198"/>
    </location>
</feature>
<dbReference type="OrthoDB" id="3346544at2759"/>
<reference evidence="2 3" key="1">
    <citation type="submission" date="2020-07" db="EMBL/GenBank/DDBJ databases">
        <title>Comparative genomics of pyrophilous fungi reveals a link between fire events and developmental genes.</title>
        <authorList>
            <consortium name="DOE Joint Genome Institute"/>
            <person name="Steindorff A.S."/>
            <person name="Carver A."/>
            <person name="Calhoun S."/>
            <person name="Stillman K."/>
            <person name="Liu H."/>
            <person name="Lipzen A."/>
            <person name="Pangilinan J."/>
            <person name="Labutti K."/>
            <person name="Bruns T.D."/>
            <person name="Grigoriev I.V."/>
        </authorList>
    </citation>
    <scope>NUCLEOTIDE SEQUENCE [LARGE SCALE GENOMIC DNA]</scope>
    <source>
        <strain evidence="2 3">CBS 144469</strain>
    </source>
</reference>
<evidence type="ECO:0000313" key="3">
    <source>
        <dbReference type="Proteomes" id="UP000521943"/>
    </source>
</evidence>
<keyword evidence="1" id="KW-0812">Transmembrane</keyword>
<feature type="transmembrane region" description="Helical" evidence="1">
    <location>
        <begin position="20"/>
        <end position="44"/>
    </location>
</feature>
<keyword evidence="1" id="KW-1133">Transmembrane helix</keyword>
<dbReference type="EMBL" id="JACGCI010000186">
    <property type="protein sequence ID" value="KAF6742374.1"/>
    <property type="molecule type" value="Genomic_DNA"/>
</dbReference>